<dbReference type="InterPro" id="IPR051678">
    <property type="entry name" value="AGP_Transferase"/>
</dbReference>
<dbReference type="PANTHER" id="PTHR21310:SF40">
    <property type="entry name" value="AMINOGLYCOSIDE PHOSPHOTRANSFERASE DOMAIN-CONTAINING PROTEIN-RELATED"/>
    <property type="match status" value="1"/>
</dbReference>
<dbReference type="InterPro" id="IPR011009">
    <property type="entry name" value="Kinase-like_dom_sf"/>
</dbReference>
<gene>
    <name evidence="2" type="ORF">DIW82_00125</name>
</gene>
<proteinExistence type="predicted"/>
<dbReference type="Gene3D" id="3.90.1200.10">
    <property type="match status" value="1"/>
</dbReference>
<dbReference type="Pfam" id="PF01636">
    <property type="entry name" value="APH"/>
    <property type="match status" value="1"/>
</dbReference>
<dbReference type="RefSeq" id="WP_010120360.1">
    <property type="nucleotide sequence ID" value="NZ_DAITTW010000010.1"/>
</dbReference>
<evidence type="ECO:0000259" key="1">
    <source>
        <dbReference type="Pfam" id="PF01636"/>
    </source>
</evidence>
<dbReference type="AlphaFoldDB" id="A0A3D4SVC4"/>
<keyword evidence="2" id="KW-0808">Transferase</keyword>
<dbReference type="InterPro" id="IPR002575">
    <property type="entry name" value="Aminoglycoside_PTrfase"/>
</dbReference>
<dbReference type="InterPro" id="IPR041726">
    <property type="entry name" value="ACAD10_11_N"/>
</dbReference>
<organism evidence="2 3">
    <name type="scientific">Corynebacterium nuruki</name>
    <dbReference type="NCBI Taxonomy" id="1032851"/>
    <lineage>
        <taxon>Bacteria</taxon>
        <taxon>Bacillati</taxon>
        <taxon>Actinomycetota</taxon>
        <taxon>Actinomycetes</taxon>
        <taxon>Mycobacteriales</taxon>
        <taxon>Corynebacteriaceae</taxon>
        <taxon>Corynebacterium</taxon>
    </lineage>
</organism>
<dbReference type="GO" id="GO:0016740">
    <property type="term" value="F:transferase activity"/>
    <property type="evidence" value="ECO:0007669"/>
    <property type="project" value="UniProtKB-KW"/>
</dbReference>
<name>A0A3D4SVC4_9CORY</name>
<comment type="caution">
    <text evidence="2">The sequence shown here is derived from an EMBL/GenBank/DDBJ whole genome shotgun (WGS) entry which is preliminary data.</text>
</comment>
<evidence type="ECO:0000313" key="3">
    <source>
        <dbReference type="Proteomes" id="UP000261739"/>
    </source>
</evidence>
<dbReference type="SUPFAM" id="SSF56112">
    <property type="entry name" value="Protein kinase-like (PK-like)"/>
    <property type="match status" value="1"/>
</dbReference>
<protein>
    <submittedName>
        <fullName evidence="2">Phosphotransferase family protein</fullName>
    </submittedName>
</protein>
<dbReference type="STRING" id="863239.GCA_000213935_01538"/>
<feature type="domain" description="Aminoglycoside phosphotransferase" evidence="1">
    <location>
        <begin position="29"/>
        <end position="280"/>
    </location>
</feature>
<accession>A0A3D4SVC4</accession>
<dbReference type="EMBL" id="DQID01000001">
    <property type="protein sequence ID" value="HCT13234.1"/>
    <property type="molecule type" value="Genomic_DNA"/>
</dbReference>
<sequence>MTDPLDLPGLGDWLAGLPGSGITGDGPLTLTRIGAGQSNLTYRATDGAGHSVVVRRPPLGHLTASAHDVLREGRIMAALADTDVPVPTIHGATTLSDGGGGTGDGAGDVPVIAMSAVPGTSLNSREAAQRLTPDARRTAADGLIDAMVAVHAVDLDETGLSDLASHKPYAPRQLRRWAGQWEKTKTRELPALDALTARLADAVPEQTETVLVHGDLHLGNIIVDESTGRVNAVVDWELTTLGDPLADIGSLLSYWPTRQGPNLPGFDAALADGFPGPDELADRYLAATGRSRAALDFWHVLGLWKVAVIVEGVIRRVAETPENAAAAGAPVPETVDALIAGATRVADAAGL</sequence>
<dbReference type="CDD" id="cd05154">
    <property type="entry name" value="ACAD10_11_N-like"/>
    <property type="match status" value="1"/>
</dbReference>
<reference evidence="2 3" key="1">
    <citation type="journal article" date="2018" name="Nat. Biotechnol.">
        <title>A standardized bacterial taxonomy based on genome phylogeny substantially revises the tree of life.</title>
        <authorList>
            <person name="Parks D.H."/>
            <person name="Chuvochina M."/>
            <person name="Waite D.W."/>
            <person name="Rinke C."/>
            <person name="Skarshewski A."/>
            <person name="Chaumeil P.A."/>
            <person name="Hugenholtz P."/>
        </authorList>
    </citation>
    <scope>NUCLEOTIDE SEQUENCE [LARGE SCALE GENOMIC DNA]</scope>
    <source>
        <strain evidence="2">UBA11247</strain>
    </source>
</reference>
<dbReference type="Proteomes" id="UP000261739">
    <property type="component" value="Unassembled WGS sequence"/>
</dbReference>
<dbReference type="PANTHER" id="PTHR21310">
    <property type="entry name" value="AMINOGLYCOSIDE PHOSPHOTRANSFERASE-RELATED-RELATED"/>
    <property type="match status" value="1"/>
</dbReference>
<dbReference type="Gene3D" id="3.30.200.20">
    <property type="entry name" value="Phosphorylase Kinase, domain 1"/>
    <property type="match status" value="1"/>
</dbReference>
<evidence type="ECO:0000313" key="2">
    <source>
        <dbReference type="EMBL" id="HCT13234.1"/>
    </source>
</evidence>